<dbReference type="InterPro" id="IPR058393">
    <property type="entry name" value="DUF8080"/>
</dbReference>
<feature type="region of interest" description="Disordered" evidence="1">
    <location>
        <begin position="117"/>
        <end position="170"/>
    </location>
</feature>
<accession>A0ABD6C0P0</accession>
<sequence>MDLTWTVERDGGASLVRCRVRNDEAVPRRVRLDSRLDGPVLPPRRRGVPEAGWDATGVVVRLAPGKSRAVGFAALADPVEPPVEMRVTELETDADTTRIPGESDQSLTVPAGTPTLTAIHTLGDHRPPRETVTGEIFDRSSDPDVGTDQAGDGGGDASGDGRENDGDDAVPTAVDEWLDAVADRVERAERITDADLATATAVVEETGGLRGLSDLDRRVDADTERLRVVSERTAALAARADATDVPIESLERLA</sequence>
<dbReference type="RefSeq" id="WP_256418296.1">
    <property type="nucleotide sequence ID" value="NZ_JANHDL010000005.1"/>
</dbReference>
<evidence type="ECO:0000259" key="2">
    <source>
        <dbReference type="Pfam" id="PF26296"/>
    </source>
</evidence>
<organism evidence="3 4">
    <name type="scientific">Halorubrum laminariae</name>
    <dbReference type="NCBI Taxonomy" id="1433523"/>
    <lineage>
        <taxon>Archaea</taxon>
        <taxon>Methanobacteriati</taxon>
        <taxon>Methanobacteriota</taxon>
        <taxon>Stenosarchaea group</taxon>
        <taxon>Halobacteria</taxon>
        <taxon>Halobacteriales</taxon>
        <taxon>Haloferacaceae</taxon>
        <taxon>Halorubrum</taxon>
    </lineage>
</organism>
<keyword evidence="4" id="KW-1185">Reference proteome</keyword>
<evidence type="ECO:0000256" key="1">
    <source>
        <dbReference type="SAM" id="MobiDB-lite"/>
    </source>
</evidence>
<proteinExistence type="predicted"/>
<feature type="domain" description="DUF8080" evidence="2">
    <location>
        <begin position="171"/>
        <end position="244"/>
    </location>
</feature>
<dbReference type="Pfam" id="PF25256">
    <property type="entry name" value="DUF7857"/>
    <property type="match status" value="1"/>
</dbReference>
<dbReference type="AlphaFoldDB" id="A0ABD6C0P0"/>
<dbReference type="Proteomes" id="UP001597185">
    <property type="component" value="Unassembled WGS sequence"/>
</dbReference>
<dbReference type="Pfam" id="PF26296">
    <property type="entry name" value="DUF8080"/>
    <property type="match status" value="1"/>
</dbReference>
<comment type="caution">
    <text evidence="3">The sequence shown here is derived from an EMBL/GenBank/DDBJ whole genome shotgun (WGS) entry which is preliminary data.</text>
</comment>
<dbReference type="InterPro" id="IPR057179">
    <property type="entry name" value="DUF7857"/>
</dbReference>
<evidence type="ECO:0000313" key="4">
    <source>
        <dbReference type="Proteomes" id="UP001597185"/>
    </source>
</evidence>
<dbReference type="EMBL" id="JBHUDB010000006">
    <property type="protein sequence ID" value="MFD1570944.1"/>
    <property type="molecule type" value="Genomic_DNA"/>
</dbReference>
<name>A0ABD6C0P0_9EURY</name>
<reference evidence="3 4" key="1">
    <citation type="journal article" date="2019" name="Int. J. Syst. Evol. Microbiol.">
        <title>The Global Catalogue of Microorganisms (GCM) 10K type strain sequencing project: providing services to taxonomists for standard genome sequencing and annotation.</title>
        <authorList>
            <consortium name="The Broad Institute Genomics Platform"/>
            <consortium name="The Broad Institute Genome Sequencing Center for Infectious Disease"/>
            <person name="Wu L."/>
            <person name="Ma J."/>
        </authorList>
    </citation>
    <scope>NUCLEOTIDE SEQUENCE [LARGE SCALE GENOMIC DNA]</scope>
    <source>
        <strain evidence="3 4">CGMCC 1.12689</strain>
    </source>
</reference>
<protein>
    <recommendedName>
        <fullName evidence="2">DUF8080 domain-containing protein</fullName>
    </recommendedName>
</protein>
<evidence type="ECO:0000313" key="3">
    <source>
        <dbReference type="EMBL" id="MFD1570944.1"/>
    </source>
</evidence>
<gene>
    <name evidence="3" type="ORF">ACFR9T_10150</name>
</gene>